<evidence type="ECO:0000313" key="2">
    <source>
        <dbReference type="EMBL" id="ANP88592.1"/>
    </source>
</evidence>
<feature type="domain" description="HTH cro/C1-type" evidence="1">
    <location>
        <begin position="27"/>
        <end position="82"/>
    </location>
</feature>
<dbReference type="SMART" id="SM00530">
    <property type="entry name" value="HTH_XRE"/>
    <property type="match status" value="1"/>
</dbReference>
<dbReference type="InterPro" id="IPR010982">
    <property type="entry name" value="Lambda_DNA-bd_dom_sf"/>
</dbReference>
<dbReference type="RefSeq" id="WP_065282355.1">
    <property type="nucleotide sequence ID" value="NZ_CP016286.1"/>
</dbReference>
<name>A0A1B1CFP5_RHILE</name>
<proteinExistence type="predicted"/>
<dbReference type="SUPFAM" id="SSF88697">
    <property type="entry name" value="PUA domain-like"/>
    <property type="match status" value="1"/>
</dbReference>
<dbReference type="PROSITE" id="PS50943">
    <property type="entry name" value="HTH_CROC1"/>
    <property type="match status" value="1"/>
</dbReference>
<dbReference type="Gene3D" id="2.30.130.30">
    <property type="entry name" value="Hypothetical protein"/>
    <property type="match status" value="1"/>
</dbReference>
<dbReference type="Gene3D" id="1.10.260.40">
    <property type="entry name" value="lambda repressor-like DNA-binding domains"/>
    <property type="match status" value="1"/>
</dbReference>
<protein>
    <submittedName>
        <fullName evidence="2">Cro/Cl family transcriptional regulator</fullName>
    </submittedName>
</protein>
<dbReference type="SMART" id="SM01022">
    <property type="entry name" value="ASCH"/>
    <property type="match status" value="1"/>
</dbReference>
<dbReference type="Pfam" id="PF01381">
    <property type="entry name" value="HTH_3"/>
    <property type="match status" value="1"/>
</dbReference>
<sequence>MGKLAGKIIEASEASGSRADHAEGLDLRRLRLLSGLTQAEMASRLNVQQAAVSKIEKGGEVYLSTVQRYVEALGASLRVDAVFPADARLVLRIKEAFDAEYGNDDQLVFPLLADEPFRAQRDVVLSIRPQYSEKILEGRKTVELRRRFPVSAPGGTIAYIYSTSPVRAMVGVAEIKDVLKLPIEQIWAEFEDTAFIERADFDSYFQGLDFGFALLFEDVKSFSRPIPLNELRERFSFEPPQSYLYASRDLRKALRHEAAVVSH</sequence>
<dbReference type="GO" id="GO:0003677">
    <property type="term" value="F:DNA binding"/>
    <property type="evidence" value="ECO:0007669"/>
    <property type="project" value="InterPro"/>
</dbReference>
<dbReference type="EMBL" id="CP016286">
    <property type="protein sequence ID" value="ANP88592.1"/>
    <property type="molecule type" value="Genomic_DNA"/>
</dbReference>
<dbReference type="InterPro" id="IPR007374">
    <property type="entry name" value="ASCH_domain"/>
</dbReference>
<dbReference type="CDD" id="cd00093">
    <property type="entry name" value="HTH_XRE"/>
    <property type="match status" value="1"/>
</dbReference>
<accession>A0A1B1CFP5</accession>
<dbReference type="InterPro" id="IPR001387">
    <property type="entry name" value="Cro/C1-type_HTH"/>
</dbReference>
<dbReference type="SUPFAM" id="SSF47413">
    <property type="entry name" value="lambda repressor-like DNA-binding domains"/>
    <property type="match status" value="1"/>
</dbReference>
<dbReference type="OrthoDB" id="9797478at2"/>
<dbReference type="Pfam" id="PF04266">
    <property type="entry name" value="ASCH"/>
    <property type="match status" value="1"/>
</dbReference>
<dbReference type="AlphaFoldDB" id="A0A1B1CFP5"/>
<reference evidence="2 3" key="1">
    <citation type="submission" date="2016-06" db="EMBL/GenBank/DDBJ databases">
        <title>Microsymbionts genomes from the relict species Vavilovia formosa.</title>
        <authorList>
            <person name="Chirak E."/>
            <person name="Kimeklis A."/>
            <person name="Andronov E."/>
        </authorList>
    </citation>
    <scope>NUCLEOTIDE SEQUENCE [LARGE SCALE GENOMIC DNA]</scope>
    <source>
        <strain evidence="2 3">Vaf10</strain>
    </source>
</reference>
<evidence type="ECO:0000313" key="3">
    <source>
        <dbReference type="Proteomes" id="UP000092691"/>
    </source>
</evidence>
<dbReference type="Proteomes" id="UP000092691">
    <property type="component" value="Chromosome"/>
</dbReference>
<dbReference type="InterPro" id="IPR015947">
    <property type="entry name" value="PUA-like_sf"/>
</dbReference>
<evidence type="ECO:0000259" key="1">
    <source>
        <dbReference type="PROSITE" id="PS50943"/>
    </source>
</evidence>
<organism evidence="2 3">
    <name type="scientific">Rhizobium leguminosarum</name>
    <dbReference type="NCBI Taxonomy" id="384"/>
    <lineage>
        <taxon>Bacteria</taxon>
        <taxon>Pseudomonadati</taxon>
        <taxon>Pseudomonadota</taxon>
        <taxon>Alphaproteobacteria</taxon>
        <taxon>Hyphomicrobiales</taxon>
        <taxon>Rhizobiaceae</taxon>
        <taxon>Rhizobium/Agrobacterium group</taxon>
        <taxon>Rhizobium</taxon>
    </lineage>
</organism>
<gene>
    <name evidence="2" type="ORF">BA011_00845</name>
</gene>